<reference evidence="2" key="1">
    <citation type="submission" date="2020-04" db="EMBL/GenBank/DDBJ databases">
        <authorList>
            <person name="Chiriac C."/>
            <person name="Salcher M."/>
            <person name="Ghai R."/>
            <person name="Kavagutti S V."/>
        </authorList>
    </citation>
    <scope>NUCLEOTIDE SEQUENCE</scope>
</reference>
<dbReference type="EMBL" id="LR796676">
    <property type="protein sequence ID" value="CAB4158607.1"/>
    <property type="molecule type" value="Genomic_DNA"/>
</dbReference>
<gene>
    <name evidence="2" type="ORF">UFOVP713_13</name>
</gene>
<name>A0A6J5NII0_9CAUD</name>
<accession>A0A6J5NII0</accession>
<proteinExistence type="predicted"/>
<evidence type="ECO:0000256" key="1">
    <source>
        <dbReference type="SAM" id="MobiDB-lite"/>
    </source>
</evidence>
<sequence>MSLKLNSSGGGSVTLQEPTTASNRTLNLPDADASLVVDYSVITSAVSVTGATTLGSSAFGKLHQCSGTSADYTVTLPAVSGNAGKIIGFQMSTALTKLVTLDGNASETIDGATTRVMWAGETAILYCDGTAWTKIGGKTIPMIAGQTVSTTQSVATSTLVKKTLGTSTNSNCPASMNETGNSRIVIARGGNYMVQISSRLQNVSAQSSAESLLYKNGAEIAITDSFFGAGFFPNPAVTLARNFAVSDYLELYVRQYVGSNQTYGNFPENCLVATEIAQW</sequence>
<organism evidence="2">
    <name type="scientific">uncultured Caudovirales phage</name>
    <dbReference type="NCBI Taxonomy" id="2100421"/>
    <lineage>
        <taxon>Viruses</taxon>
        <taxon>Duplodnaviria</taxon>
        <taxon>Heunggongvirae</taxon>
        <taxon>Uroviricota</taxon>
        <taxon>Caudoviricetes</taxon>
        <taxon>Peduoviridae</taxon>
        <taxon>Maltschvirus</taxon>
        <taxon>Maltschvirus maltsch</taxon>
    </lineage>
</organism>
<protein>
    <submittedName>
        <fullName evidence="2">Uncharacterized protein</fullName>
    </submittedName>
</protein>
<feature type="region of interest" description="Disordered" evidence="1">
    <location>
        <begin position="1"/>
        <end position="26"/>
    </location>
</feature>
<evidence type="ECO:0000313" key="2">
    <source>
        <dbReference type="EMBL" id="CAB4158607.1"/>
    </source>
</evidence>